<gene>
    <name evidence="7" type="ORF">APLA_LOCUS1371</name>
</gene>
<dbReference type="Pfam" id="PF17919">
    <property type="entry name" value="RT_RNaseH_2"/>
    <property type="match status" value="1"/>
</dbReference>
<keyword evidence="3" id="KW-0540">Nuclease</keyword>
<dbReference type="Gene3D" id="3.30.420.10">
    <property type="entry name" value="Ribonuclease H-like superfamily/Ribonuclease H"/>
    <property type="match status" value="1"/>
</dbReference>
<evidence type="ECO:0000313" key="7">
    <source>
        <dbReference type="EMBL" id="CAB3222942.1"/>
    </source>
</evidence>
<feature type="domain" description="Integrase catalytic" evidence="6">
    <location>
        <begin position="316"/>
        <end position="429"/>
    </location>
</feature>
<evidence type="ECO:0000256" key="3">
    <source>
        <dbReference type="ARBA" id="ARBA00022722"/>
    </source>
</evidence>
<evidence type="ECO:0000256" key="4">
    <source>
        <dbReference type="ARBA" id="ARBA00022759"/>
    </source>
</evidence>
<dbReference type="Proteomes" id="UP000494106">
    <property type="component" value="Unassembled WGS sequence"/>
</dbReference>
<dbReference type="GO" id="GO:0003676">
    <property type="term" value="F:nucleic acid binding"/>
    <property type="evidence" value="ECO:0007669"/>
    <property type="project" value="InterPro"/>
</dbReference>
<dbReference type="Pfam" id="PF17921">
    <property type="entry name" value="Integrase_H2C2"/>
    <property type="match status" value="1"/>
</dbReference>
<keyword evidence="8" id="KW-1185">Reference proteome</keyword>
<evidence type="ECO:0000256" key="2">
    <source>
        <dbReference type="ARBA" id="ARBA00022695"/>
    </source>
</evidence>
<accession>A0A8S0YVK0</accession>
<dbReference type="EC" id="2.7.7.49" evidence="1"/>
<evidence type="ECO:0000259" key="6">
    <source>
        <dbReference type="PROSITE" id="PS50994"/>
    </source>
</evidence>
<dbReference type="AlphaFoldDB" id="A0A8S0YVK0"/>
<dbReference type="InterPro" id="IPR036397">
    <property type="entry name" value="RNaseH_sf"/>
</dbReference>
<dbReference type="InterPro" id="IPR043502">
    <property type="entry name" value="DNA/RNA_pol_sf"/>
</dbReference>
<reference evidence="7 8" key="1">
    <citation type="submission" date="2020-04" db="EMBL/GenBank/DDBJ databases">
        <authorList>
            <person name="Wallbank WR R."/>
            <person name="Pardo Diaz C."/>
            <person name="Kozak K."/>
            <person name="Martin S."/>
            <person name="Jiggins C."/>
            <person name="Moest M."/>
            <person name="Warren A I."/>
            <person name="Byers J.R.P. K."/>
            <person name="Montejo-Kovacevich G."/>
            <person name="Yen C E."/>
        </authorList>
    </citation>
    <scope>NUCLEOTIDE SEQUENCE [LARGE SCALE GENOMIC DNA]</scope>
</reference>
<dbReference type="GO" id="GO:0003964">
    <property type="term" value="F:RNA-directed DNA polymerase activity"/>
    <property type="evidence" value="ECO:0007669"/>
    <property type="project" value="UniProtKB-KW"/>
</dbReference>
<dbReference type="PROSITE" id="PS50994">
    <property type="entry name" value="INTEGRASE"/>
    <property type="match status" value="1"/>
</dbReference>
<dbReference type="GO" id="GO:0015074">
    <property type="term" value="P:DNA integration"/>
    <property type="evidence" value="ECO:0007669"/>
    <property type="project" value="InterPro"/>
</dbReference>
<evidence type="ECO:0000256" key="1">
    <source>
        <dbReference type="ARBA" id="ARBA00012493"/>
    </source>
</evidence>
<keyword evidence="2" id="KW-0808">Transferase</keyword>
<dbReference type="InterPro" id="IPR041577">
    <property type="entry name" value="RT_RNaseH_2"/>
</dbReference>
<dbReference type="PANTHER" id="PTHR37984:SF8">
    <property type="entry name" value="CCHC-TYPE DOMAIN-CONTAINING PROTEIN"/>
    <property type="match status" value="1"/>
</dbReference>
<dbReference type="InterPro" id="IPR050951">
    <property type="entry name" value="Retrovirus_Pol_polyprotein"/>
</dbReference>
<keyword evidence="4" id="KW-0255">Endonuclease</keyword>
<dbReference type="Gene3D" id="1.10.340.70">
    <property type="match status" value="1"/>
</dbReference>
<name>A0A8S0YVK0_ARCPL</name>
<dbReference type="InterPro" id="IPR012337">
    <property type="entry name" value="RNaseH-like_sf"/>
</dbReference>
<dbReference type="SUPFAM" id="SSF56672">
    <property type="entry name" value="DNA/RNA polymerases"/>
    <property type="match status" value="1"/>
</dbReference>
<dbReference type="GO" id="GO:0042575">
    <property type="term" value="C:DNA polymerase complex"/>
    <property type="evidence" value="ECO:0007669"/>
    <property type="project" value="UniProtKB-ARBA"/>
</dbReference>
<keyword evidence="5" id="KW-0695">RNA-directed DNA polymerase</keyword>
<dbReference type="GO" id="GO:0004519">
    <property type="term" value="F:endonuclease activity"/>
    <property type="evidence" value="ECO:0007669"/>
    <property type="project" value="UniProtKB-KW"/>
</dbReference>
<dbReference type="InterPro" id="IPR041588">
    <property type="entry name" value="Integrase_H2C2"/>
</dbReference>
<dbReference type="FunFam" id="3.10.20.370:FF:000001">
    <property type="entry name" value="Retrovirus-related Pol polyprotein from transposon 17.6-like protein"/>
    <property type="match status" value="1"/>
</dbReference>
<dbReference type="FunFam" id="1.10.340.70:FF:000003">
    <property type="entry name" value="Protein CBG25708"/>
    <property type="match status" value="1"/>
</dbReference>
<dbReference type="InterPro" id="IPR001584">
    <property type="entry name" value="Integrase_cat-core"/>
</dbReference>
<sequence>MKKDVVFAWDSNQEQSFSMLKQALCNSPCLAYFNTNQDIVLSVDSSSTAMGAVVMQSGRPIAFGSRALTNTEQNYCQLEKEMLAIVFGCYKMHQYTYGRKVRVESDHKPLETLFKKPLYKVPARLQRMMLAVQGYNLDVKYKPGKQLLIADTLSRSCPKNVECKLTDLNEGIVCHVKLHRDSLPISKAQLIKIQSATQSDPTLQTVMYFVKNGWPKNFKDLDHNVKQFWTFRDELGLIDGTILKSNLIVIPESLRKDMLHNIHQGHGGLSTCKIRARPCVFWPDINKDLEVYVRQCTPCAKYRPNIQKEPLIHHTVEKIPWHKIGIDICTLDKTDFLILVDYYSKFLEVCKLDNLSSECVITNCKSIFARHGIPAYVVTDPGTQFTSEQFKKFANVYNFIHVKTSPKHSQSNGQSESGVKIFKNIMKKYTEDGFGDYGPDVSLPNKVVSVPESNVMSGPDNEYLRNVFTDNIVKEQNDTDVCVERNIVHLEDNVVSGDCSTLSDECVVIGKNTVNLEYRDVNKDIPSISSGCAIEVLTIMKSRKGRVITKPRRFKDYVDFHSESD</sequence>
<comment type="caution">
    <text evidence="7">The sequence shown here is derived from an EMBL/GenBank/DDBJ whole genome shotgun (WGS) entry which is preliminary data.</text>
</comment>
<proteinExistence type="predicted"/>
<keyword evidence="4" id="KW-0378">Hydrolase</keyword>
<dbReference type="EMBL" id="CADEBC010000123">
    <property type="protein sequence ID" value="CAB3222942.1"/>
    <property type="molecule type" value="Genomic_DNA"/>
</dbReference>
<evidence type="ECO:0000313" key="8">
    <source>
        <dbReference type="Proteomes" id="UP000494106"/>
    </source>
</evidence>
<dbReference type="PANTHER" id="PTHR37984">
    <property type="entry name" value="PROTEIN CBG26694"/>
    <property type="match status" value="1"/>
</dbReference>
<dbReference type="CDD" id="cd09274">
    <property type="entry name" value="RNase_HI_RT_Ty3"/>
    <property type="match status" value="1"/>
</dbReference>
<dbReference type="OrthoDB" id="2286242at2759"/>
<organism evidence="7 8">
    <name type="scientific">Arctia plantaginis</name>
    <name type="common">Wood tiger moth</name>
    <name type="synonym">Phalaena plantaginis</name>
    <dbReference type="NCBI Taxonomy" id="874455"/>
    <lineage>
        <taxon>Eukaryota</taxon>
        <taxon>Metazoa</taxon>
        <taxon>Ecdysozoa</taxon>
        <taxon>Arthropoda</taxon>
        <taxon>Hexapoda</taxon>
        <taxon>Insecta</taxon>
        <taxon>Pterygota</taxon>
        <taxon>Neoptera</taxon>
        <taxon>Endopterygota</taxon>
        <taxon>Lepidoptera</taxon>
        <taxon>Glossata</taxon>
        <taxon>Ditrysia</taxon>
        <taxon>Noctuoidea</taxon>
        <taxon>Erebidae</taxon>
        <taxon>Arctiinae</taxon>
        <taxon>Arctia</taxon>
    </lineage>
</organism>
<protein>
    <recommendedName>
        <fullName evidence="1">RNA-directed DNA polymerase</fullName>
        <ecNumber evidence="1">2.7.7.49</ecNumber>
    </recommendedName>
</protein>
<evidence type="ECO:0000256" key="5">
    <source>
        <dbReference type="ARBA" id="ARBA00022918"/>
    </source>
</evidence>
<keyword evidence="2" id="KW-0548">Nucleotidyltransferase</keyword>
<dbReference type="SUPFAM" id="SSF53098">
    <property type="entry name" value="Ribonuclease H-like"/>
    <property type="match status" value="1"/>
</dbReference>